<proteinExistence type="predicted"/>
<evidence type="ECO:0000313" key="4">
    <source>
        <dbReference type="Proteomes" id="UP000018208"/>
    </source>
</evidence>
<dbReference type="EMBL" id="KI545993">
    <property type="protein sequence ID" value="EST48310.1"/>
    <property type="molecule type" value="Genomic_DNA"/>
</dbReference>
<dbReference type="Proteomes" id="UP000018208">
    <property type="component" value="Unassembled WGS sequence"/>
</dbReference>
<keyword evidence="4" id="KW-1185">Reference proteome</keyword>
<reference evidence="2 3" key="1">
    <citation type="journal article" date="2014" name="PLoS Genet.">
        <title>The Genome of Spironucleus salmonicida Highlights a Fish Pathogen Adapted to Fluctuating Environments.</title>
        <authorList>
            <person name="Xu F."/>
            <person name="Jerlstrom-Hultqvist J."/>
            <person name="Einarsson E."/>
            <person name="Astvaldsson A."/>
            <person name="Svard S.G."/>
            <person name="Andersson J.O."/>
        </authorList>
    </citation>
    <scope>NUCLEOTIDE SEQUENCE</scope>
    <source>
        <strain evidence="3">ATCC 50377</strain>
    </source>
</reference>
<feature type="region of interest" description="Disordered" evidence="1">
    <location>
        <begin position="53"/>
        <end position="80"/>
    </location>
</feature>
<gene>
    <name evidence="2" type="ORF">SS50377_11511</name>
    <name evidence="3" type="ORF">SS50377_23915</name>
</gene>
<evidence type="ECO:0000313" key="2">
    <source>
        <dbReference type="EMBL" id="EST48310.1"/>
    </source>
</evidence>
<feature type="compositionally biased region" description="Basic and acidic residues" evidence="1">
    <location>
        <begin position="53"/>
        <end position="69"/>
    </location>
</feature>
<evidence type="ECO:0000256" key="1">
    <source>
        <dbReference type="SAM" id="MobiDB-lite"/>
    </source>
</evidence>
<dbReference type="EMBL" id="AUWU02000004">
    <property type="protein sequence ID" value="KAH0573980.1"/>
    <property type="molecule type" value="Genomic_DNA"/>
</dbReference>
<reference evidence="3" key="2">
    <citation type="submission" date="2020-12" db="EMBL/GenBank/DDBJ databases">
        <title>New Spironucleus salmonicida genome in near-complete chromosomes.</title>
        <authorList>
            <person name="Xu F."/>
            <person name="Kurt Z."/>
            <person name="Jimenez-Gonzalez A."/>
            <person name="Astvaldsson A."/>
            <person name="Andersson J.O."/>
            <person name="Svard S.G."/>
        </authorList>
    </citation>
    <scope>NUCLEOTIDE SEQUENCE</scope>
    <source>
        <strain evidence="3">ATCC 50377</strain>
    </source>
</reference>
<organism evidence="2">
    <name type="scientific">Spironucleus salmonicida</name>
    <dbReference type="NCBI Taxonomy" id="348837"/>
    <lineage>
        <taxon>Eukaryota</taxon>
        <taxon>Metamonada</taxon>
        <taxon>Diplomonadida</taxon>
        <taxon>Hexamitidae</taxon>
        <taxon>Hexamitinae</taxon>
        <taxon>Spironucleus</taxon>
    </lineage>
</organism>
<sequence length="80" mass="9004">MQLGLVYRKETLLDKIKLKKSAKNVRTQLIPAQGACLRGEVVNFNETMKELNEHARHSGHAAEEPEDLRNASTIFDGITE</sequence>
<protein>
    <submittedName>
        <fullName evidence="2">Uncharacterized protein</fullName>
    </submittedName>
</protein>
<name>V6LUR5_9EUKA</name>
<dbReference type="VEuPathDB" id="GiardiaDB:SS50377_23915"/>
<accession>V6LUR5</accession>
<dbReference type="AlphaFoldDB" id="V6LUR5"/>
<evidence type="ECO:0000313" key="3">
    <source>
        <dbReference type="EMBL" id="KAH0573980.1"/>
    </source>
</evidence>